<dbReference type="PANTHER" id="PTHR15346">
    <property type="entry name" value="DYNACTIN SUBUNIT"/>
    <property type="match status" value="1"/>
</dbReference>
<comment type="subcellular location">
    <subcellularLocation>
        <location evidence="1">Cytoplasm</location>
    </subcellularLocation>
</comment>
<dbReference type="EMBL" id="CDSF01000080">
    <property type="protein sequence ID" value="CEO97825.1"/>
    <property type="molecule type" value="Genomic_DNA"/>
</dbReference>
<keyword evidence="3" id="KW-0175">Coiled coil</keyword>
<name>A0A0G4IRD0_PLABS</name>
<proteinExistence type="predicted"/>
<dbReference type="GO" id="GO:0007017">
    <property type="term" value="P:microtubule-based process"/>
    <property type="evidence" value="ECO:0007669"/>
    <property type="project" value="InterPro"/>
</dbReference>
<dbReference type="GO" id="GO:0005869">
    <property type="term" value="C:dynactin complex"/>
    <property type="evidence" value="ECO:0007669"/>
    <property type="project" value="InterPro"/>
</dbReference>
<reference evidence="4 6" key="1">
    <citation type="submission" date="2015-02" db="EMBL/GenBank/DDBJ databases">
        <authorList>
            <person name="Chooi Y.-H."/>
        </authorList>
    </citation>
    <scope>NUCLEOTIDE SEQUENCE [LARGE SCALE GENOMIC DNA]</scope>
    <source>
        <strain evidence="4">E3</strain>
    </source>
</reference>
<reference evidence="5 7" key="2">
    <citation type="submission" date="2018-03" db="EMBL/GenBank/DDBJ databases">
        <authorList>
            <person name="Fogelqvist J."/>
        </authorList>
    </citation>
    <scope>NUCLEOTIDE SEQUENCE [LARGE SCALE GENOMIC DNA]</scope>
</reference>
<evidence type="ECO:0000313" key="7">
    <source>
        <dbReference type="Proteomes" id="UP000290189"/>
    </source>
</evidence>
<dbReference type="AlphaFoldDB" id="A0A0G4IRD0"/>
<dbReference type="GO" id="GO:0005737">
    <property type="term" value="C:cytoplasm"/>
    <property type="evidence" value="ECO:0007669"/>
    <property type="project" value="UniProtKB-SubCell"/>
</dbReference>
<evidence type="ECO:0000313" key="6">
    <source>
        <dbReference type="Proteomes" id="UP000039324"/>
    </source>
</evidence>
<evidence type="ECO:0000256" key="3">
    <source>
        <dbReference type="SAM" id="Coils"/>
    </source>
</evidence>
<sequence length="293" mass="32289">MFEDRGEVVVLEGLGERDPGSGPVRPRTCAPEFDPDLECDGLVTSAVPARAAFEAFAGSGRDGTRSASIGERIADLQQQIERLRDDCADETALDDLRRVSDELSSIIVHETTVGSRVTDGHNQVPLPGSGVDDQMPTYADLSHRIDQVEERLQLLTPEKISEVEFICRRATAQLRNLEDRRSPLPSADLVGISSKIAEWDEIAGAVPAVIERLLSTRELHERGASVLRRIAAMEDLGRTIDARILEVESALQAMRATLDRNRAVMDDNCSDLMTRMARLEEHSPDGNQRNVLL</sequence>
<evidence type="ECO:0000256" key="1">
    <source>
        <dbReference type="ARBA" id="ARBA00004496"/>
    </source>
</evidence>
<dbReference type="InterPro" id="IPR028133">
    <property type="entry name" value="Dynamitin"/>
</dbReference>
<evidence type="ECO:0000313" key="4">
    <source>
        <dbReference type="EMBL" id="CEO97825.1"/>
    </source>
</evidence>
<protein>
    <submittedName>
        <fullName evidence="4">Uncharacterized protein</fullName>
    </submittedName>
</protein>
<dbReference type="Proteomes" id="UP000290189">
    <property type="component" value="Unassembled WGS sequence"/>
</dbReference>
<gene>
    <name evidence="4" type="ORF">PBRA_005939</name>
    <name evidence="5" type="ORF">PLBR_LOCUS5590</name>
</gene>
<dbReference type="OrthoDB" id="4977at2759"/>
<keyword evidence="5" id="KW-0496">Mitochondrion</keyword>
<dbReference type="Proteomes" id="UP000039324">
    <property type="component" value="Unassembled WGS sequence"/>
</dbReference>
<organism evidence="4 6">
    <name type="scientific">Plasmodiophora brassicae</name>
    <name type="common">Clubroot disease agent</name>
    <dbReference type="NCBI Taxonomy" id="37360"/>
    <lineage>
        <taxon>Eukaryota</taxon>
        <taxon>Sar</taxon>
        <taxon>Rhizaria</taxon>
        <taxon>Endomyxa</taxon>
        <taxon>Phytomyxea</taxon>
        <taxon>Plasmodiophorida</taxon>
        <taxon>Plasmodiophoridae</taxon>
        <taxon>Plasmodiophora</taxon>
    </lineage>
</organism>
<feature type="coiled-coil region" evidence="3">
    <location>
        <begin position="66"/>
        <end position="93"/>
    </location>
</feature>
<keyword evidence="2" id="KW-0963">Cytoplasm</keyword>
<evidence type="ECO:0000313" key="5">
    <source>
        <dbReference type="EMBL" id="SPQ98375.1"/>
    </source>
</evidence>
<evidence type="ECO:0000256" key="2">
    <source>
        <dbReference type="ARBA" id="ARBA00022490"/>
    </source>
</evidence>
<geneLocation type="mitochondrion" evidence="5"/>
<dbReference type="Pfam" id="PF04912">
    <property type="entry name" value="Dynamitin"/>
    <property type="match status" value="1"/>
</dbReference>
<accession>A0A0G4IRD0</accession>
<dbReference type="EMBL" id="OVEO01000009">
    <property type="protein sequence ID" value="SPQ98375.1"/>
    <property type="molecule type" value="Genomic_DNA"/>
</dbReference>
<keyword evidence="6" id="KW-1185">Reference proteome</keyword>